<protein>
    <recommendedName>
        <fullName evidence="3">DUF4157 domain-containing protein</fullName>
    </recommendedName>
</protein>
<comment type="caution">
    <text evidence="1">The sequence shown here is derived from an EMBL/GenBank/DDBJ whole genome shotgun (WGS) entry which is preliminary data.</text>
</comment>
<dbReference type="EMBL" id="BSTJ01000008">
    <property type="protein sequence ID" value="GLY77827.1"/>
    <property type="molecule type" value="Genomic_DNA"/>
</dbReference>
<accession>A0A9W6VSS8</accession>
<name>A0A9W6VSS8_9ACTN</name>
<evidence type="ECO:0008006" key="3">
    <source>
        <dbReference type="Google" id="ProtNLM"/>
    </source>
</evidence>
<organism evidence="1 2">
    <name type="scientific">Actinoallomurus iriomotensis</name>
    <dbReference type="NCBI Taxonomy" id="478107"/>
    <lineage>
        <taxon>Bacteria</taxon>
        <taxon>Bacillati</taxon>
        <taxon>Actinomycetota</taxon>
        <taxon>Actinomycetes</taxon>
        <taxon>Streptosporangiales</taxon>
        <taxon>Thermomonosporaceae</taxon>
        <taxon>Actinoallomurus</taxon>
    </lineage>
</organism>
<sequence length="146" mass="16061">MRDADHVFSGPRGRKIAFMREGFKGKDEGVAGMTSMATGNVFISGDMKVDPRELHETVRHELFHSVLTPRSPVLGYAHFVLNNKSGLYVYLHEAGAQAYGARNLWKGMKYPIKYGYVKPSWLAAEIGALGFVGYMAVGAVYNATAD</sequence>
<gene>
    <name evidence="1" type="ORF">Airi01_060940</name>
</gene>
<dbReference type="Proteomes" id="UP001165135">
    <property type="component" value="Unassembled WGS sequence"/>
</dbReference>
<proteinExistence type="predicted"/>
<evidence type="ECO:0000313" key="2">
    <source>
        <dbReference type="Proteomes" id="UP001165135"/>
    </source>
</evidence>
<reference evidence="1" key="1">
    <citation type="submission" date="2023-03" db="EMBL/GenBank/DDBJ databases">
        <title>Actinoallomurus iriomotensis NBRC 103681.</title>
        <authorList>
            <person name="Ichikawa N."/>
            <person name="Sato H."/>
            <person name="Tonouchi N."/>
        </authorList>
    </citation>
    <scope>NUCLEOTIDE SEQUENCE</scope>
    <source>
        <strain evidence="1">NBRC 103681</strain>
    </source>
</reference>
<evidence type="ECO:0000313" key="1">
    <source>
        <dbReference type="EMBL" id="GLY77827.1"/>
    </source>
</evidence>
<dbReference type="AlphaFoldDB" id="A0A9W6VSS8"/>